<dbReference type="SUPFAM" id="SSF159894">
    <property type="entry name" value="YgaC/TfoX-N like"/>
    <property type="match status" value="1"/>
</dbReference>
<dbReference type="Pfam" id="PF04993">
    <property type="entry name" value="TfoX_N"/>
    <property type="match status" value="1"/>
</dbReference>
<feature type="compositionally biased region" description="Basic residues" evidence="1">
    <location>
        <begin position="109"/>
        <end position="121"/>
    </location>
</feature>
<proteinExistence type="predicted"/>
<dbReference type="STRING" id="488538.SAR116_2355"/>
<dbReference type="AlphaFoldDB" id="D5BPU6"/>
<dbReference type="eggNOG" id="COG3070">
    <property type="taxonomic scope" value="Bacteria"/>
</dbReference>
<dbReference type="HOGENOM" id="CLU_136016_4_1_5"/>
<feature type="domain" description="TfoX N-terminal" evidence="2">
    <location>
        <begin position="21"/>
        <end position="99"/>
    </location>
</feature>
<dbReference type="KEGG" id="apb:SAR116_2355"/>
<evidence type="ECO:0000256" key="1">
    <source>
        <dbReference type="SAM" id="MobiDB-lite"/>
    </source>
</evidence>
<organism evidence="3 4">
    <name type="scientific">Puniceispirillum marinum (strain IMCC1322)</name>
    <dbReference type="NCBI Taxonomy" id="488538"/>
    <lineage>
        <taxon>Bacteria</taxon>
        <taxon>Pseudomonadati</taxon>
        <taxon>Pseudomonadota</taxon>
        <taxon>Alphaproteobacteria</taxon>
        <taxon>Candidatus Puniceispirillales</taxon>
        <taxon>Candidatus Puniceispirillaceae</taxon>
        <taxon>Candidatus Puniceispirillum</taxon>
    </lineage>
</organism>
<evidence type="ECO:0000313" key="3">
    <source>
        <dbReference type="EMBL" id="ADE40598.1"/>
    </source>
</evidence>
<keyword evidence="4" id="KW-1185">Reference proteome</keyword>
<protein>
    <recommendedName>
        <fullName evidence="2">TfoX N-terminal domain-containing protein</fullName>
    </recommendedName>
</protein>
<evidence type="ECO:0000259" key="2">
    <source>
        <dbReference type="Pfam" id="PF04993"/>
    </source>
</evidence>
<name>D5BPU6_PUNMI</name>
<gene>
    <name evidence="3" type="ordered locus">SAR116_2355</name>
</gene>
<dbReference type="OrthoDB" id="214902at2"/>
<dbReference type="Gene3D" id="3.30.1460.30">
    <property type="entry name" value="YgaC/TfoX-N like chaperone"/>
    <property type="match status" value="1"/>
</dbReference>
<dbReference type="RefSeq" id="WP_013047225.1">
    <property type="nucleotide sequence ID" value="NC_014010.1"/>
</dbReference>
<reference evidence="3 4" key="1">
    <citation type="journal article" date="2010" name="J. Bacteriol.">
        <title>Complete genome sequence of "Candidatus Puniceispirillum marinum" IMCC1322, a representative of the SAR116 clade in the Alphaproteobacteria.</title>
        <authorList>
            <person name="Oh H.M."/>
            <person name="Kwon K.K."/>
            <person name="Kang I."/>
            <person name="Kang S.G."/>
            <person name="Lee J.H."/>
            <person name="Kim S.J."/>
            <person name="Cho J.C."/>
        </authorList>
    </citation>
    <scope>NUCLEOTIDE SEQUENCE [LARGE SCALE GENOMIC DNA]</scope>
    <source>
        <strain evidence="3 4">IMCC1322</strain>
    </source>
</reference>
<dbReference type="Proteomes" id="UP000007460">
    <property type="component" value="Chromosome"/>
</dbReference>
<sequence length="127" mass="14490">MHDKGLAERLTELVGDMFEMEVTYMFGGFGYLMNGNICVAIWNDMLVIRVGVEAANALMNEPHVRPFDLTGRPMKGWMMVTHDGISEDKDLQRYVDLAVFFTGSLPPKVKTRTPRKPRSRTNNKDHD</sequence>
<feature type="region of interest" description="Disordered" evidence="1">
    <location>
        <begin position="105"/>
        <end position="127"/>
    </location>
</feature>
<evidence type="ECO:0000313" key="4">
    <source>
        <dbReference type="Proteomes" id="UP000007460"/>
    </source>
</evidence>
<dbReference type="EMBL" id="CP001751">
    <property type="protein sequence ID" value="ADE40598.1"/>
    <property type="molecule type" value="Genomic_DNA"/>
</dbReference>
<accession>D5BPU6</accession>
<dbReference type="InterPro" id="IPR007076">
    <property type="entry name" value="TfoX_N"/>
</dbReference>